<comment type="similarity">
    <text evidence="1">Belongs to the ROK (NagC/XylR) family.</text>
</comment>
<evidence type="ECO:0000259" key="2">
    <source>
        <dbReference type="Pfam" id="PF01325"/>
    </source>
</evidence>
<dbReference type="EMBL" id="JAINVZ010000008">
    <property type="protein sequence ID" value="MBY8886002.1"/>
    <property type="molecule type" value="Genomic_DNA"/>
</dbReference>
<dbReference type="SUPFAM" id="SSF46785">
    <property type="entry name" value="Winged helix' DNA-binding domain"/>
    <property type="match status" value="1"/>
</dbReference>
<accession>A0ABS7QS36</accession>
<dbReference type="Gene3D" id="1.10.10.10">
    <property type="entry name" value="Winged helix-like DNA-binding domain superfamily/Winged helix DNA-binding domain"/>
    <property type="match status" value="1"/>
</dbReference>
<protein>
    <submittedName>
        <fullName evidence="3">ROK family protein</fullName>
    </submittedName>
</protein>
<dbReference type="InterPro" id="IPR036388">
    <property type="entry name" value="WH-like_DNA-bd_sf"/>
</dbReference>
<reference evidence="3 4" key="1">
    <citation type="submission" date="2021-08" db="EMBL/GenBank/DDBJ databases">
        <title>Streptomyces sp. PTM05 isolated from lichen.</title>
        <authorList>
            <person name="Somphong A."/>
            <person name="Phongsopitanun W."/>
            <person name="Tanasupawat S."/>
        </authorList>
    </citation>
    <scope>NUCLEOTIDE SEQUENCE [LARGE SCALE GENOMIC DNA]</scope>
    <source>
        <strain evidence="3 4">Ptm05</strain>
    </source>
</reference>
<sequence length="398" mass="40642">MATARATGTRQSAAGLVGEAARAELFGLVLTAGPISRTRLAKRLGLSPSTVTRMLPPLLDAGYLREEGARVTGPGRPQRLLSVNPERHLVAGVKLTPTHVAAVVTDMGAQVLARAERPVADHTAPTVLSTAARVVRDLLADVPDAAGRTLGIGVGMSGHVDTAQGVCRYSGLLGWHDVPVAAPLAEATGLPTTVANDANALAVAERWFGGGRDVDTFAVVSIGPGIGCGLLLDGALFTGATGIAAEFGHIPVDPAGPVCGCGRRGCLESLASTCAVLARLRQAGVDCQDLAQAVRLARDGRGPDARAARAAFAAAGDALGRGLATLCNLLNPARIILAGEGAAAYDLLRPAMDDALAYHAFSTAAHDCEVSSDPVTDDLWARGAACLVIRDTVRAPFS</sequence>
<dbReference type="PANTHER" id="PTHR18964">
    <property type="entry name" value="ROK (REPRESSOR, ORF, KINASE) FAMILY"/>
    <property type="match status" value="1"/>
</dbReference>
<evidence type="ECO:0000313" key="4">
    <source>
        <dbReference type="Proteomes" id="UP001198565"/>
    </source>
</evidence>
<proteinExistence type="inferred from homology"/>
<dbReference type="Pfam" id="PF01325">
    <property type="entry name" value="Fe_dep_repress"/>
    <property type="match status" value="1"/>
</dbReference>
<comment type="caution">
    <text evidence="3">The sequence shown here is derived from an EMBL/GenBank/DDBJ whole genome shotgun (WGS) entry which is preliminary data.</text>
</comment>
<dbReference type="InterPro" id="IPR011991">
    <property type="entry name" value="ArsR-like_HTH"/>
</dbReference>
<dbReference type="CDD" id="cd24073">
    <property type="entry name" value="ASKHA_ATPase_ROK_CYANR"/>
    <property type="match status" value="1"/>
</dbReference>
<keyword evidence="4" id="KW-1185">Reference proteome</keyword>
<dbReference type="PANTHER" id="PTHR18964:SF149">
    <property type="entry name" value="BIFUNCTIONAL UDP-N-ACETYLGLUCOSAMINE 2-EPIMERASE_N-ACETYLMANNOSAMINE KINASE"/>
    <property type="match status" value="1"/>
</dbReference>
<evidence type="ECO:0000256" key="1">
    <source>
        <dbReference type="ARBA" id="ARBA00006479"/>
    </source>
</evidence>
<dbReference type="Pfam" id="PF00480">
    <property type="entry name" value="ROK"/>
    <property type="match status" value="1"/>
</dbReference>
<dbReference type="PROSITE" id="PS01125">
    <property type="entry name" value="ROK"/>
    <property type="match status" value="1"/>
</dbReference>
<dbReference type="Proteomes" id="UP001198565">
    <property type="component" value="Unassembled WGS sequence"/>
</dbReference>
<evidence type="ECO:0000313" key="3">
    <source>
        <dbReference type="EMBL" id="MBY8886002.1"/>
    </source>
</evidence>
<organism evidence="3 4">
    <name type="scientific">Streptantibioticus parmotrematis</name>
    <dbReference type="NCBI Taxonomy" id="2873249"/>
    <lineage>
        <taxon>Bacteria</taxon>
        <taxon>Bacillati</taxon>
        <taxon>Actinomycetota</taxon>
        <taxon>Actinomycetes</taxon>
        <taxon>Kitasatosporales</taxon>
        <taxon>Streptomycetaceae</taxon>
        <taxon>Streptantibioticus</taxon>
    </lineage>
</organism>
<dbReference type="RefSeq" id="WP_222977802.1">
    <property type="nucleotide sequence ID" value="NZ_JAINVZ010000008.1"/>
</dbReference>
<dbReference type="InterPro" id="IPR036390">
    <property type="entry name" value="WH_DNA-bd_sf"/>
</dbReference>
<dbReference type="Gene3D" id="3.30.420.40">
    <property type="match status" value="2"/>
</dbReference>
<dbReference type="InterPro" id="IPR049874">
    <property type="entry name" value="ROK_cs"/>
</dbReference>
<dbReference type="InterPro" id="IPR000600">
    <property type="entry name" value="ROK"/>
</dbReference>
<dbReference type="CDD" id="cd00090">
    <property type="entry name" value="HTH_ARSR"/>
    <property type="match status" value="1"/>
</dbReference>
<dbReference type="InterPro" id="IPR022687">
    <property type="entry name" value="HTH_DTXR"/>
</dbReference>
<feature type="domain" description="HTH dtxR-type" evidence="2">
    <location>
        <begin position="33"/>
        <end position="67"/>
    </location>
</feature>
<dbReference type="InterPro" id="IPR043129">
    <property type="entry name" value="ATPase_NBD"/>
</dbReference>
<dbReference type="SUPFAM" id="SSF53067">
    <property type="entry name" value="Actin-like ATPase domain"/>
    <property type="match status" value="1"/>
</dbReference>
<name>A0ABS7QS36_9ACTN</name>
<gene>
    <name evidence="3" type="ORF">K7472_14210</name>
</gene>